<keyword evidence="2" id="KW-1185">Reference proteome</keyword>
<evidence type="ECO:0000313" key="1">
    <source>
        <dbReference type="EMBL" id="QTA80805.1"/>
    </source>
</evidence>
<name>A0A975GGX7_9BACT</name>
<organism evidence="1 2">
    <name type="scientific">Desulfonema limicola</name>
    <dbReference type="NCBI Taxonomy" id="45656"/>
    <lineage>
        <taxon>Bacteria</taxon>
        <taxon>Pseudomonadati</taxon>
        <taxon>Thermodesulfobacteriota</taxon>
        <taxon>Desulfobacteria</taxon>
        <taxon>Desulfobacterales</taxon>
        <taxon>Desulfococcaceae</taxon>
        <taxon>Desulfonema</taxon>
    </lineage>
</organism>
<proteinExistence type="predicted"/>
<dbReference type="EMBL" id="CP061799">
    <property type="protein sequence ID" value="QTA80805.1"/>
    <property type="molecule type" value="Genomic_DNA"/>
</dbReference>
<accession>A0A975GGX7</accession>
<reference evidence="1" key="1">
    <citation type="journal article" date="2021" name="Microb. Physiol.">
        <title>Proteogenomic Insights into the Physiology of Marine, Sulfate-Reducing, Filamentous Desulfonema limicola and Desulfonema magnum.</title>
        <authorList>
            <person name="Schnaars V."/>
            <person name="Wohlbrand L."/>
            <person name="Scheve S."/>
            <person name="Hinrichs C."/>
            <person name="Reinhardt R."/>
            <person name="Rabus R."/>
        </authorList>
    </citation>
    <scope>NUCLEOTIDE SEQUENCE</scope>
    <source>
        <strain evidence="1">5ac10</strain>
    </source>
</reference>
<dbReference type="AlphaFoldDB" id="A0A975GGX7"/>
<dbReference type="Proteomes" id="UP000663720">
    <property type="component" value="Chromosome"/>
</dbReference>
<sequence>MKTKTICFFILLFLWVLNVSASELREIELNDGSIISGEVISLDNGVYTLKSQSMGILKIDDSKIREIRKKRGSSVPLNSFAGTDIQSMTQSLMGNENIMKMIMGLQNDPEIQKILQSPEIMEAVNAGDITALMSEPEFRKLLENPKIQGITEQMTK</sequence>
<dbReference type="RefSeq" id="WP_207692374.1">
    <property type="nucleotide sequence ID" value="NZ_CP061799.1"/>
</dbReference>
<evidence type="ECO:0000313" key="2">
    <source>
        <dbReference type="Proteomes" id="UP000663720"/>
    </source>
</evidence>
<protein>
    <submittedName>
        <fullName evidence="1">Uncharacterized protein</fullName>
    </submittedName>
</protein>
<dbReference type="KEGG" id="dli:dnl_31180"/>
<gene>
    <name evidence="1" type="ORF">dnl_31180</name>
</gene>